<accession>A0A1A7XYV3</accession>
<dbReference type="AlphaFoldDB" id="A0A1A7XYV3"/>
<reference evidence="1" key="1">
    <citation type="submission" date="2016-05" db="EMBL/GenBank/DDBJ databases">
        <authorList>
            <person name="Lavstsen T."/>
            <person name="Jespersen J.S."/>
        </authorList>
    </citation>
    <scope>NUCLEOTIDE SEQUENCE</scope>
    <source>
        <tissue evidence="1">Brain</tissue>
    </source>
</reference>
<feature type="non-terminal residue" evidence="1">
    <location>
        <position position="77"/>
    </location>
</feature>
<name>A0A1A7XYV3_9TELE</name>
<dbReference type="EMBL" id="HADX01001029">
    <property type="protein sequence ID" value="SBP23261.1"/>
    <property type="molecule type" value="Transcribed_RNA"/>
</dbReference>
<gene>
    <name evidence="1" type="primary">CU633849.1</name>
</gene>
<proteinExistence type="predicted"/>
<feature type="non-terminal residue" evidence="1">
    <location>
        <position position="1"/>
    </location>
</feature>
<sequence length="77" mass="9200">DTLIYRENQNQSNSWSRTGWVLQEELGLLKIEGPYRRKNCCCKIWTDSLIDKRTDVLMDRSSDGQIFFMDRCSEQMF</sequence>
<protein>
    <submittedName>
        <fullName evidence="1">Uncharacterized protein</fullName>
    </submittedName>
</protein>
<evidence type="ECO:0000313" key="1">
    <source>
        <dbReference type="EMBL" id="SBP23261.1"/>
    </source>
</evidence>
<reference evidence="1" key="2">
    <citation type="submission" date="2016-06" db="EMBL/GenBank/DDBJ databases">
        <title>The genome of a short-lived fish provides insights into sex chromosome evolution and the genetic control of aging.</title>
        <authorList>
            <person name="Reichwald K."/>
            <person name="Felder M."/>
            <person name="Petzold A."/>
            <person name="Koch P."/>
            <person name="Groth M."/>
            <person name="Platzer M."/>
        </authorList>
    </citation>
    <scope>NUCLEOTIDE SEQUENCE</scope>
    <source>
        <tissue evidence="1">Brain</tissue>
    </source>
</reference>
<organism evidence="1">
    <name type="scientific">Iconisemion striatum</name>
    <dbReference type="NCBI Taxonomy" id="60296"/>
    <lineage>
        <taxon>Eukaryota</taxon>
        <taxon>Metazoa</taxon>
        <taxon>Chordata</taxon>
        <taxon>Craniata</taxon>
        <taxon>Vertebrata</taxon>
        <taxon>Euteleostomi</taxon>
        <taxon>Actinopterygii</taxon>
        <taxon>Neopterygii</taxon>
        <taxon>Teleostei</taxon>
        <taxon>Neoteleostei</taxon>
        <taxon>Acanthomorphata</taxon>
        <taxon>Ovalentaria</taxon>
        <taxon>Atherinomorphae</taxon>
        <taxon>Cyprinodontiformes</taxon>
        <taxon>Nothobranchiidae</taxon>
        <taxon>Iconisemion</taxon>
    </lineage>
</organism>